<feature type="signal peptide" evidence="1">
    <location>
        <begin position="1"/>
        <end position="29"/>
    </location>
</feature>
<evidence type="ECO:0000313" key="5">
    <source>
        <dbReference type="Proteomes" id="UP000039324"/>
    </source>
</evidence>
<feature type="domain" description="Bulb-type lectin" evidence="2">
    <location>
        <begin position="177"/>
        <end position="298"/>
    </location>
</feature>
<evidence type="ECO:0000313" key="6">
    <source>
        <dbReference type="Proteomes" id="UP000290189"/>
    </source>
</evidence>
<gene>
    <name evidence="3" type="ORF">PBRA_004414</name>
    <name evidence="4" type="ORF">PLBR_LOCUS7167</name>
</gene>
<dbReference type="SUPFAM" id="SSF51110">
    <property type="entry name" value="alpha-D-mannose-specific plant lectins"/>
    <property type="match status" value="2"/>
</dbReference>
<dbReference type="AlphaFoldDB" id="A0A0G4IKC0"/>
<name>A0A0G4IKC0_PLABS</name>
<reference evidence="3 5" key="1">
    <citation type="submission" date="2015-02" db="EMBL/GenBank/DDBJ databases">
        <authorList>
            <person name="Chooi Y.-H."/>
        </authorList>
    </citation>
    <scope>NUCLEOTIDE SEQUENCE [LARGE SCALE GENOMIC DNA]</scope>
    <source>
        <strain evidence="3">E3</strain>
    </source>
</reference>
<dbReference type="SMART" id="SM00108">
    <property type="entry name" value="B_lectin"/>
    <property type="match status" value="2"/>
</dbReference>
<accession>A0A0G4IKC0</accession>
<dbReference type="InterPro" id="IPR036426">
    <property type="entry name" value="Bulb-type_lectin_dom_sf"/>
</dbReference>
<keyword evidence="1" id="KW-0732">Signal</keyword>
<organism evidence="3 5">
    <name type="scientific">Plasmodiophora brassicae</name>
    <name type="common">Clubroot disease agent</name>
    <dbReference type="NCBI Taxonomy" id="37360"/>
    <lineage>
        <taxon>Eukaryota</taxon>
        <taxon>Sar</taxon>
        <taxon>Rhizaria</taxon>
        <taxon>Endomyxa</taxon>
        <taxon>Phytomyxea</taxon>
        <taxon>Plasmodiophorida</taxon>
        <taxon>Plasmodiophoridae</taxon>
        <taxon>Plasmodiophora</taxon>
    </lineage>
</organism>
<evidence type="ECO:0000313" key="4">
    <source>
        <dbReference type="EMBL" id="SPQ99952.1"/>
    </source>
</evidence>
<feature type="chain" id="PRO_5035990674" description="Bulb-type lectin domain-containing protein" evidence="1">
    <location>
        <begin position="30"/>
        <end position="302"/>
    </location>
</feature>
<dbReference type="PROSITE" id="PS50927">
    <property type="entry name" value="BULB_LECTIN"/>
    <property type="match status" value="2"/>
</dbReference>
<evidence type="ECO:0000313" key="3">
    <source>
        <dbReference type="EMBL" id="CEO95701.1"/>
    </source>
</evidence>
<feature type="domain" description="Bulb-type lectin" evidence="2">
    <location>
        <begin position="57"/>
        <end position="173"/>
    </location>
</feature>
<protein>
    <recommendedName>
        <fullName evidence="2">Bulb-type lectin domain-containing protein</fullName>
    </recommendedName>
</protein>
<sequence length="302" mass="32209">MTPLTWNPLSVMMVVSIAALVLLPMACLSQTLTTTEASVAASSTAPSLPSQMATGEALLIDQDPPGDSIGNLIASDDGMYVFIIEPDCNAAVVKVDNNVTLWTMVPPGSMAGSRPCQVRLNASALVMTDRDGNPIWTSKSFAQGPAPYSLKMQNDGNLVLYAGDNKALWQTDTYGRPAVLAQNETLGANAWLWSPSRQYKFIMQDDCNAVLYKAGVGKALWSTNDGGKKDMAPCSFSLDMNGTLAVQGKPLPVTMKEATVWSNIARAGSQGTYTLELQDDGNLVEYGGANRTVIFATNTKQP</sequence>
<dbReference type="Proteomes" id="UP000039324">
    <property type="component" value="Unassembled WGS sequence"/>
</dbReference>
<dbReference type="InterPro" id="IPR001480">
    <property type="entry name" value="Bulb-type_lectin_dom"/>
</dbReference>
<keyword evidence="5" id="KW-1185">Reference proteome</keyword>
<reference evidence="4 6" key="2">
    <citation type="submission" date="2018-03" db="EMBL/GenBank/DDBJ databases">
        <authorList>
            <person name="Fogelqvist J."/>
        </authorList>
    </citation>
    <scope>NUCLEOTIDE SEQUENCE [LARGE SCALE GENOMIC DNA]</scope>
</reference>
<dbReference type="Gene3D" id="2.90.10.10">
    <property type="entry name" value="Bulb-type lectin domain"/>
    <property type="match status" value="3"/>
</dbReference>
<keyword evidence="4" id="KW-0496">Mitochondrion</keyword>
<dbReference type="OrthoDB" id="758731at2759"/>
<dbReference type="EMBL" id="OVEO01000013">
    <property type="protein sequence ID" value="SPQ99952.1"/>
    <property type="molecule type" value="Genomic_DNA"/>
</dbReference>
<geneLocation type="mitochondrion" evidence="4"/>
<dbReference type="Proteomes" id="UP000290189">
    <property type="component" value="Unassembled WGS sequence"/>
</dbReference>
<evidence type="ECO:0000256" key="1">
    <source>
        <dbReference type="SAM" id="SignalP"/>
    </source>
</evidence>
<evidence type="ECO:0000259" key="2">
    <source>
        <dbReference type="PROSITE" id="PS50927"/>
    </source>
</evidence>
<dbReference type="EMBL" id="CDSF01000035">
    <property type="protein sequence ID" value="CEO95701.1"/>
    <property type="molecule type" value="Genomic_DNA"/>
</dbReference>
<proteinExistence type="predicted"/>